<keyword evidence="5" id="KW-1185">Reference proteome</keyword>
<keyword evidence="3" id="KW-0732">Signal</keyword>
<feature type="region of interest" description="Disordered" evidence="1">
    <location>
        <begin position="623"/>
        <end position="661"/>
    </location>
</feature>
<feature type="compositionally biased region" description="Basic residues" evidence="1">
    <location>
        <begin position="628"/>
        <end position="637"/>
    </location>
</feature>
<reference evidence="4" key="2">
    <citation type="submission" date="2015-06" db="UniProtKB">
        <authorList>
            <consortium name="EnsemblMetazoa"/>
        </authorList>
    </citation>
    <scope>IDENTIFICATION</scope>
</reference>
<dbReference type="EnsemblMetazoa" id="tetur09g04830.1">
    <property type="protein sequence ID" value="tetur09g04830.1"/>
    <property type="gene ID" value="tetur09g04830"/>
</dbReference>
<evidence type="ECO:0000256" key="3">
    <source>
        <dbReference type="SAM" id="SignalP"/>
    </source>
</evidence>
<keyword evidence="2" id="KW-0812">Transmembrane</keyword>
<evidence type="ECO:0000256" key="1">
    <source>
        <dbReference type="SAM" id="MobiDB-lite"/>
    </source>
</evidence>
<keyword evidence="2" id="KW-1133">Transmembrane helix</keyword>
<organism evidence="4 5">
    <name type="scientific">Tetranychus urticae</name>
    <name type="common">Two-spotted spider mite</name>
    <dbReference type="NCBI Taxonomy" id="32264"/>
    <lineage>
        <taxon>Eukaryota</taxon>
        <taxon>Metazoa</taxon>
        <taxon>Ecdysozoa</taxon>
        <taxon>Arthropoda</taxon>
        <taxon>Chelicerata</taxon>
        <taxon>Arachnida</taxon>
        <taxon>Acari</taxon>
        <taxon>Acariformes</taxon>
        <taxon>Trombidiformes</taxon>
        <taxon>Prostigmata</taxon>
        <taxon>Eleutherengona</taxon>
        <taxon>Raphignathae</taxon>
        <taxon>Tetranychoidea</taxon>
        <taxon>Tetranychidae</taxon>
        <taxon>Tetranychus</taxon>
    </lineage>
</organism>
<evidence type="ECO:0000256" key="2">
    <source>
        <dbReference type="SAM" id="Phobius"/>
    </source>
</evidence>
<dbReference type="AlphaFoldDB" id="T1KE02"/>
<name>T1KE02_TETUR</name>
<feature type="chain" id="PRO_5004581276" evidence="3">
    <location>
        <begin position="17"/>
        <end position="661"/>
    </location>
</feature>
<dbReference type="Proteomes" id="UP000015104">
    <property type="component" value="Unassembled WGS sequence"/>
</dbReference>
<sequence length="661" mass="74870">MIHFLIFLAIIDISSQVKIHKQFMHAYYKTHSQVYPIMNQEDHYQVYVAGKVMKFNGVKLSKNELLRCKVLDIKDNKIMFALDGKPGIIVQENDGQYAHRWITHNGNFIGSWIVLGDGLALRVPVVLNGNLGNPGKPWPYVELLHFDWGSSDNKNETSVSVKHNITWFNSSDWMTIREWRLQDHIFFEDKLFLLISRSLFNPNNNPTQTSQANTKHELVIISFCLGKGSQFLSHPIEIHFELPLTPQLITAYPIMNAVFHFKLGANVDESKRYAIITYGVDNTLTIYYINNLPLLFKKNTYDCANVSVKFNSFYKHIRFDENDCITTINECENGGVFPAGSIYSVGSLSVSINEPSSNVYLSTLHLDYPHLKTIIYISNKDGVKSCELDYGLESLTCKPILSYKEPFKLYPHINVIDAQVFVVDSAGGTYLFDKNCTDYSNCITCVMFGHSIGCRWVDNICERVVDFTQEIGLSNNYCITIVGVTPKEITSLDKSLKIELSTTLPSFGSQESIWISVGPGNYCPNVIIQNQTIHCDLVLASSGFFPVNATFYFSKYANSVSLTSITKDAISVTHTFWIFSVISVTIAVFVIFCIYVATSTSMNLKGTESRVGLFARLNYYSNPQRSQRSQRSKRSQRSQRSTSTRTGSYTSAKTHEMSRSF</sequence>
<evidence type="ECO:0000313" key="5">
    <source>
        <dbReference type="Proteomes" id="UP000015104"/>
    </source>
</evidence>
<evidence type="ECO:0000313" key="4">
    <source>
        <dbReference type="EnsemblMetazoa" id="tetur09g04830.1"/>
    </source>
</evidence>
<keyword evidence="2" id="KW-0472">Membrane</keyword>
<proteinExistence type="predicted"/>
<dbReference type="HOGENOM" id="CLU_421706_0_0_1"/>
<accession>T1KE02</accession>
<protein>
    <submittedName>
        <fullName evidence="4">Uncharacterized protein</fullName>
    </submittedName>
</protein>
<feature type="transmembrane region" description="Helical" evidence="2">
    <location>
        <begin position="576"/>
        <end position="597"/>
    </location>
</feature>
<reference evidence="5" key="1">
    <citation type="submission" date="2011-08" db="EMBL/GenBank/DDBJ databases">
        <authorList>
            <person name="Rombauts S."/>
        </authorList>
    </citation>
    <scope>NUCLEOTIDE SEQUENCE</scope>
    <source>
        <strain evidence="5">London</strain>
    </source>
</reference>
<feature type="compositionally biased region" description="Low complexity" evidence="1">
    <location>
        <begin position="638"/>
        <end position="651"/>
    </location>
</feature>
<feature type="signal peptide" evidence="3">
    <location>
        <begin position="1"/>
        <end position="16"/>
    </location>
</feature>
<dbReference type="EMBL" id="CAEY01002033">
    <property type="status" value="NOT_ANNOTATED_CDS"/>
    <property type="molecule type" value="Genomic_DNA"/>
</dbReference>